<feature type="compositionally biased region" description="Gly residues" evidence="1">
    <location>
        <begin position="58"/>
        <end position="68"/>
    </location>
</feature>
<proteinExistence type="predicted"/>
<feature type="region of interest" description="Disordered" evidence="1">
    <location>
        <begin position="41"/>
        <end position="70"/>
    </location>
</feature>
<name>A0AAP0JYZ4_9MAGN</name>
<gene>
    <name evidence="2" type="ORF">Syun_012107</name>
</gene>
<evidence type="ECO:0000256" key="1">
    <source>
        <dbReference type="SAM" id="MobiDB-lite"/>
    </source>
</evidence>
<dbReference type="EMBL" id="JBBNAF010000005">
    <property type="protein sequence ID" value="KAK9142707.1"/>
    <property type="molecule type" value="Genomic_DNA"/>
</dbReference>
<feature type="compositionally biased region" description="Low complexity" evidence="1">
    <location>
        <begin position="48"/>
        <end position="57"/>
    </location>
</feature>
<sequence>MLHISPVLIGQHLLTIPKVVWPIDALGKDICPCPTYALPRSDAPRHPTSLGSTVGDVSTGGGGHGGGSSATSPLSLHFMDLQWRPPLRTDDALLRQQW</sequence>
<keyword evidence="3" id="KW-1185">Reference proteome</keyword>
<comment type="caution">
    <text evidence="2">The sequence shown here is derived from an EMBL/GenBank/DDBJ whole genome shotgun (WGS) entry which is preliminary data.</text>
</comment>
<evidence type="ECO:0000313" key="2">
    <source>
        <dbReference type="EMBL" id="KAK9142707.1"/>
    </source>
</evidence>
<accession>A0AAP0JYZ4</accession>
<dbReference type="Proteomes" id="UP001420932">
    <property type="component" value="Unassembled WGS sequence"/>
</dbReference>
<protein>
    <submittedName>
        <fullName evidence="2">Uncharacterized protein</fullName>
    </submittedName>
</protein>
<dbReference type="AlphaFoldDB" id="A0AAP0JYZ4"/>
<reference evidence="2 3" key="1">
    <citation type="submission" date="2024-01" db="EMBL/GenBank/DDBJ databases">
        <title>Genome assemblies of Stephania.</title>
        <authorList>
            <person name="Yang L."/>
        </authorList>
    </citation>
    <scope>NUCLEOTIDE SEQUENCE [LARGE SCALE GENOMIC DNA]</scope>
    <source>
        <strain evidence="2">YNDBR</strain>
        <tissue evidence="2">Leaf</tissue>
    </source>
</reference>
<organism evidence="2 3">
    <name type="scientific">Stephania yunnanensis</name>
    <dbReference type="NCBI Taxonomy" id="152371"/>
    <lineage>
        <taxon>Eukaryota</taxon>
        <taxon>Viridiplantae</taxon>
        <taxon>Streptophyta</taxon>
        <taxon>Embryophyta</taxon>
        <taxon>Tracheophyta</taxon>
        <taxon>Spermatophyta</taxon>
        <taxon>Magnoliopsida</taxon>
        <taxon>Ranunculales</taxon>
        <taxon>Menispermaceae</taxon>
        <taxon>Menispermoideae</taxon>
        <taxon>Cissampelideae</taxon>
        <taxon>Stephania</taxon>
    </lineage>
</organism>
<evidence type="ECO:0000313" key="3">
    <source>
        <dbReference type="Proteomes" id="UP001420932"/>
    </source>
</evidence>